<proteinExistence type="predicted"/>
<evidence type="ECO:0000313" key="1">
    <source>
        <dbReference type="EMBL" id="GAB60931.1"/>
    </source>
</evidence>
<evidence type="ECO:0000313" key="2">
    <source>
        <dbReference type="Proteomes" id="UP000002985"/>
    </source>
</evidence>
<organism evidence="1 2">
    <name type="scientific">Candidatus Jettenia caeni</name>
    <dbReference type="NCBI Taxonomy" id="247490"/>
    <lineage>
        <taxon>Bacteria</taxon>
        <taxon>Pseudomonadati</taxon>
        <taxon>Planctomycetota</taxon>
        <taxon>Candidatus Brocadiia</taxon>
        <taxon>Candidatus Brocadiales</taxon>
        <taxon>Candidatus Brocadiaceae</taxon>
        <taxon>Candidatus Jettenia</taxon>
    </lineage>
</organism>
<gene>
    <name evidence="1" type="ORF">KSU1_B0074</name>
</gene>
<protein>
    <submittedName>
        <fullName evidence="1">Uncharacterized protein</fullName>
    </submittedName>
</protein>
<dbReference type="AlphaFoldDB" id="I3IGT6"/>
<reference evidence="1 2" key="1">
    <citation type="journal article" date="2012" name="FEBS Lett.">
        <title>Anammox organism KSU-1 expresses a NirK-type copper-containing nitrite reductase instead of a NirS-type with cytochrome cd1.</title>
        <authorList>
            <person name="Hira D."/>
            <person name="Toh H."/>
            <person name="Migita C.T."/>
            <person name="Okubo H."/>
            <person name="Nishiyama T."/>
            <person name="Hattori M."/>
            <person name="Furukawa K."/>
            <person name="Fujii T."/>
        </authorList>
    </citation>
    <scope>NUCLEOTIDE SEQUENCE [LARGE SCALE GENOMIC DNA]</scope>
</reference>
<keyword evidence="2" id="KW-1185">Reference proteome</keyword>
<sequence>MTVEGRLAEKNSAPCPQMILKQGRAKFLPDTTGKSEKLLGYKLAVAAEKKDEGVTP</sequence>
<dbReference type="EMBL" id="BAFH01000002">
    <property type="protein sequence ID" value="GAB60931.1"/>
    <property type="molecule type" value="Genomic_DNA"/>
</dbReference>
<accession>I3IGT6</accession>
<dbReference type="Proteomes" id="UP000002985">
    <property type="component" value="Unassembled WGS sequence"/>
</dbReference>
<name>I3IGT6_9BACT</name>
<comment type="caution">
    <text evidence="1">The sequence shown here is derived from an EMBL/GenBank/DDBJ whole genome shotgun (WGS) entry which is preliminary data.</text>
</comment>